<evidence type="ECO:0000313" key="3">
    <source>
        <dbReference type="Proteomes" id="UP000033649"/>
    </source>
</evidence>
<sequence>MIASVLVEDGLTKALVDAGVSKDFLKAARAMLKPSVKVVRDDDGARRAIVETDLGEEEIGKYVTNWAQSDEGRVFIAKPSGGDAGGGKGQQFADNPWDSGNGKRPNLTKQQQLISENPAKARLMAQAAGATVTW</sequence>
<dbReference type="PATRIC" id="fig|429727.3.peg.1143"/>
<comment type="caution">
    <text evidence="2">The sequence shown here is derived from an EMBL/GenBank/DDBJ whole genome shotgun (WGS) entry which is preliminary data.</text>
</comment>
<evidence type="ECO:0000256" key="1">
    <source>
        <dbReference type="SAM" id="MobiDB-lite"/>
    </source>
</evidence>
<organism evidence="2 3">
    <name type="scientific">Devosia chinhatensis</name>
    <dbReference type="NCBI Taxonomy" id="429727"/>
    <lineage>
        <taxon>Bacteria</taxon>
        <taxon>Pseudomonadati</taxon>
        <taxon>Pseudomonadota</taxon>
        <taxon>Alphaproteobacteria</taxon>
        <taxon>Hyphomicrobiales</taxon>
        <taxon>Devosiaceae</taxon>
        <taxon>Devosia</taxon>
    </lineage>
</organism>
<dbReference type="EMBL" id="JZEY01000054">
    <property type="protein sequence ID" value="KKB09398.1"/>
    <property type="molecule type" value="Genomic_DNA"/>
</dbReference>
<feature type="region of interest" description="Disordered" evidence="1">
    <location>
        <begin position="76"/>
        <end position="106"/>
    </location>
</feature>
<reference evidence="2 3" key="1">
    <citation type="submission" date="2015-03" db="EMBL/GenBank/DDBJ databases">
        <authorList>
            <person name="Hassan Y."/>
            <person name="Lepp D."/>
            <person name="Li X.-Z."/>
            <person name="Zhou T."/>
        </authorList>
    </citation>
    <scope>NUCLEOTIDE SEQUENCE [LARGE SCALE GENOMIC DNA]</scope>
    <source>
        <strain evidence="2 3">IPL18</strain>
    </source>
</reference>
<proteinExistence type="predicted"/>
<dbReference type="Proteomes" id="UP000033649">
    <property type="component" value="Unassembled WGS sequence"/>
</dbReference>
<accession>A0A0F5FKS0</accession>
<keyword evidence="3" id="KW-1185">Reference proteome</keyword>
<gene>
    <name evidence="2" type="ORF">VE26_05525</name>
</gene>
<dbReference type="AlphaFoldDB" id="A0A0F5FKS0"/>
<name>A0A0F5FKS0_9HYPH</name>
<protein>
    <submittedName>
        <fullName evidence="2">Uncharacterized protein</fullName>
    </submittedName>
</protein>
<evidence type="ECO:0000313" key="2">
    <source>
        <dbReference type="EMBL" id="KKB09398.1"/>
    </source>
</evidence>
<dbReference type="STRING" id="429727.VE26_05525"/>